<dbReference type="EMBL" id="JAVDQD010000005">
    <property type="protein sequence ID" value="MDR6240497.1"/>
    <property type="molecule type" value="Genomic_DNA"/>
</dbReference>
<dbReference type="SUPFAM" id="SSF51735">
    <property type="entry name" value="NAD(P)-binding Rossmann-fold domains"/>
    <property type="match status" value="1"/>
</dbReference>
<comment type="caution">
    <text evidence="3">The sequence shown here is derived from an EMBL/GenBank/DDBJ whole genome shotgun (WGS) entry which is preliminary data.</text>
</comment>
<dbReference type="RefSeq" id="WP_309940484.1">
    <property type="nucleotide sequence ID" value="NZ_AP025306.1"/>
</dbReference>
<comment type="similarity">
    <text evidence="2">Belongs to the short-chain dehydrogenases/reductases (SDR) family.</text>
</comment>
<evidence type="ECO:0000256" key="2">
    <source>
        <dbReference type="RuleBase" id="RU000363"/>
    </source>
</evidence>
<keyword evidence="1" id="KW-0560">Oxidoreductase</keyword>
<proteinExistence type="inferred from homology"/>
<evidence type="ECO:0000256" key="1">
    <source>
        <dbReference type="ARBA" id="ARBA00023002"/>
    </source>
</evidence>
<dbReference type="CDD" id="cd05327">
    <property type="entry name" value="retinol-DH_like_SDR_c_like"/>
    <property type="match status" value="1"/>
</dbReference>
<reference evidence="3" key="1">
    <citation type="submission" date="2023-07" db="EMBL/GenBank/DDBJ databases">
        <title>Genomic Encyclopedia of Type Strains, Phase IV (KMG-IV): sequencing the most valuable type-strain genomes for metagenomic binning, comparative biology and taxonomic classification.</title>
        <authorList>
            <person name="Goeker M."/>
        </authorList>
    </citation>
    <scope>NUCLEOTIDE SEQUENCE</scope>
    <source>
        <strain evidence="3">DSM 26174</strain>
    </source>
</reference>
<name>A0AAE3XP26_9BACT</name>
<dbReference type="PANTHER" id="PTHR43157">
    <property type="entry name" value="PHOSPHATIDYLINOSITOL-GLYCAN BIOSYNTHESIS CLASS F PROTEIN-RELATED"/>
    <property type="match status" value="1"/>
</dbReference>
<protein>
    <submittedName>
        <fullName evidence="3">NAD(P)-dependent dehydrogenase (Short-subunit alcohol dehydrogenase family)</fullName>
    </submittedName>
</protein>
<dbReference type="Gene3D" id="3.40.50.720">
    <property type="entry name" value="NAD(P)-binding Rossmann-like Domain"/>
    <property type="match status" value="1"/>
</dbReference>
<dbReference type="GO" id="GO:0016491">
    <property type="term" value="F:oxidoreductase activity"/>
    <property type="evidence" value="ECO:0007669"/>
    <property type="project" value="UniProtKB-KW"/>
</dbReference>
<dbReference type="InterPro" id="IPR036291">
    <property type="entry name" value="NAD(P)-bd_dom_sf"/>
</dbReference>
<dbReference type="InterPro" id="IPR002347">
    <property type="entry name" value="SDR_fam"/>
</dbReference>
<dbReference type="Pfam" id="PF00106">
    <property type="entry name" value="adh_short"/>
    <property type="match status" value="1"/>
</dbReference>
<gene>
    <name evidence="3" type="ORF">HNQ88_003573</name>
</gene>
<dbReference type="AlphaFoldDB" id="A0AAE3XP26"/>
<dbReference type="Proteomes" id="UP001185092">
    <property type="component" value="Unassembled WGS sequence"/>
</dbReference>
<sequence>MKNKSYLNKDLTGKTIVFTGGTDGMGKAAAQKLAGMGATIMLLGRSKEKTMKVVAELNSIAEKESVMYIPCDLASQKSIRKAAELILEHCPKIDVLINCAGMNAGERVITEDGYEMSWAVNHLAPFLLNNLLLDRMKASAPARIVNLSSATEKYGHIQLDDIPLKNKWSTFRSYTQAKLAMNMCTRKMAKELEGSGVTVNALNPGFIKTNLLRSLKGWELIIGVPYMFFFASKPEVGGDRILRLALSDEYEGVSGKYVYEDAVRDPNPEALDNELVDKVWKMSLEHIGF</sequence>
<organism evidence="3 4">
    <name type="scientific">Aureibacter tunicatorum</name>
    <dbReference type="NCBI Taxonomy" id="866807"/>
    <lineage>
        <taxon>Bacteria</taxon>
        <taxon>Pseudomonadati</taxon>
        <taxon>Bacteroidota</taxon>
        <taxon>Cytophagia</taxon>
        <taxon>Cytophagales</taxon>
        <taxon>Persicobacteraceae</taxon>
        <taxon>Aureibacter</taxon>
    </lineage>
</organism>
<dbReference type="PRINTS" id="PR00081">
    <property type="entry name" value="GDHRDH"/>
</dbReference>
<dbReference type="PRINTS" id="PR00080">
    <property type="entry name" value="SDRFAMILY"/>
</dbReference>
<evidence type="ECO:0000313" key="3">
    <source>
        <dbReference type="EMBL" id="MDR6240497.1"/>
    </source>
</evidence>
<keyword evidence="4" id="KW-1185">Reference proteome</keyword>
<evidence type="ECO:0000313" key="4">
    <source>
        <dbReference type="Proteomes" id="UP001185092"/>
    </source>
</evidence>
<dbReference type="PANTHER" id="PTHR43157:SF31">
    <property type="entry name" value="PHOSPHATIDYLINOSITOL-GLYCAN BIOSYNTHESIS CLASS F PROTEIN"/>
    <property type="match status" value="1"/>
</dbReference>
<accession>A0AAE3XP26</accession>